<dbReference type="HOGENOM" id="CLU_020854_2_1_9"/>
<keyword evidence="2" id="KW-0813">Transport</keyword>
<evidence type="ECO:0000256" key="2">
    <source>
        <dbReference type="ARBA" id="ARBA00022448"/>
    </source>
</evidence>
<feature type="transmembrane region" description="Helical" evidence="7">
    <location>
        <begin position="128"/>
        <end position="155"/>
    </location>
</feature>
<organism evidence="8 9">
    <name type="scientific">Levilactobacillus brevis KB290</name>
    <dbReference type="NCBI Taxonomy" id="1001583"/>
    <lineage>
        <taxon>Bacteria</taxon>
        <taxon>Bacillati</taxon>
        <taxon>Bacillota</taxon>
        <taxon>Bacilli</taxon>
        <taxon>Lactobacillales</taxon>
        <taxon>Lactobacillaceae</taxon>
        <taxon>Levilactobacillus</taxon>
    </lineage>
</organism>
<feature type="transmembrane region" description="Helical" evidence="7">
    <location>
        <begin position="212"/>
        <end position="232"/>
    </location>
</feature>
<dbReference type="AlphaFoldDB" id="M5AZW0"/>
<dbReference type="InterPro" id="IPR002293">
    <property type="entry name" value="AA/rel_permease1"/>
</dbReference>
<feature type="transmembrane region" description="Helical" evidence="7">
    <location>
        <begin position="12"/>
        <end position="32"/>
    </location>
</feature>
<accession>M5AZW0</accession>
<name>M5AZW0_LEVBR</name>
<dbReference type="Gene3D" id="1.20.1740.10">
    <property type="entry name" value="Amino acid/polyamine transporter I"/>
    <property type="match status" value="1"/>
</dbReference>
<dbReference type="PIRSF" id="PIRSF006060">
    <property type="entry name" value="AA_transporter"/>
    <property type="match status" value="1"/>
</dbReference>
<gene>
    <name evidence="8" type="ORF">LVISKB_1071</name>
</gene>
<feature type="transmembrane region" description="Helical" evidence="7">
    <location>
        <begin position="372"/>
        <end position="392"/>
    </location>
</feature>
<feature type="transmembrane region" description="Helical" evidence="7">
    <location>
        <begin position="167"/>
        <end position="192"/>
    </location>
</feature>
<keyword evidence="5 7" id="KW-1133">Transmembrane helix</keyword>
<evidence type="ECO:0000256" key="7">
    <source>
        <dbReference type="SAM" id="Phobius"/>
    </source>
</evidence>
<comment type="subcellular location">
    <subcellularLocation>
        <location evidence="1">Cell membrane</location>
        <topology evidence="1">Multi-pass membrane protein</topology>
    </subcellularLocation>
</comment>
<keyword evidence="6 7" id="KW-0472">Membrane</keyword>
<evidence type="ECO:0000256" key="6">
    <source>
        <dbReference type="ARBA" id="ARBA00023136"/>
    </source>
</evidence>
<dbReference type="PATRIC" id="fig|1001583.3.peg.1056"/>
<sequence length="508" mass="55823">MGDNLIMEKQKKIGVFSLILMIFSSIYGFANTTVAFDQMGYASIIWYILAALLFFLPSALMLAEYGSAFKEAKGGIYSWLAGSIGEKWAFIGTFIWLSSWIIWMLSTATKVWIPLSTLISGSDQTQTWSFLGLSSTQTVGLLGIIWILAVTFFASRGVKSIARISSIGGMFVMFLTALFFVASIVILFLNGGQLAEPIDGVHSFAASPNPQFSSPMALVSFITYAVFAYAGMESMGGITDSMDKPEKTFPRGLIISTIAITIMYSLSIFLWGISTNWTAVLGKNQVNLGNITYVLMNNLGLELGKAMGLSGATAITLGHLLARLTGLSMFMAYLGSFFVLIYSPLKSFILGSSPNLWPKKMTKLNKAGMPAYSMWIQAIVVAVFIFLVAFGGSAANQFYLILTDMGNVSTSFPYLFLIGAFPFFKRRQDLERPFVIFKSRFWTDAIVTVVMIVLIGGIGFTCLQPIMEHDYMTAFWTIIGPIFFGAVAWIFYRGAQKRSTSVDSANEN</sequence>
<dbReference type="PANTHER" id="PTHR42770:SF15">
    <property type="entry name" value="GLUTAMATE_GAMMA-AMINOBUTYRATE ANTIPORTER-RELATED"/>
    <property type="match status" value="1"/>
</dbReference>
<feature type="transmembrane region" description="Helical" evidence="7">
    <location>
        <begin position="473"/>
        <end position="492"/>
    </location>
</feature>
<evidence type="ECO:0000256" key="1">
    <source>
        <dbReference type="ARBA" id="ARBA00004651"/>
    </source>
</evidence>
<evidence type="ECO:0000256" key="3">
    <source>
        <dbReference type="ARBA" id="ARBA00022475"/>
    </source>
</evidence>
<evidence type="ECO:0000313" key="9">
    <source>
        <dbReference type="Proteomes" id="UP000012042"/>
    </source>
</evidence>
<dbReference type="InterPro" id="IPR050367">
    <property type="entry name" value="APC_superfamily"/>
</dbReference>
<dbReference type="PANTHER" id="PTHR42770">
    <property type="entry name" value="AMINO ACID TRANSPORTER-RELATED"/>
    <property type="match status" value="1"/>
</dbReference>
<evidence type="ECO:0000313" key="8">
    <source>
        <dbReference type="EMBL" id="BAN06706.1"/>
    </source>
</evidence>
<proteinExistence type="predicted"/>
<feature type="transmembrane region" description="Helical" evidence="7">
    <location>
        <begin position="445"/>
        <end position="467"/>
    </location>
</feature>
<dbReference type="Proteomes" id="UP000012042">
    <property type="component" value="Chromosome"/>
</dbReference>
<keyword evidence="3" id="KW-1003">Cell membrane</keyword>
<evidence type="ECO:0000256" key="4">
    <source>
        <dbReference type="ARBA" id="ARBA00022692"/>
    </source>
</evidence>
<dbReference type="GO" id="GO:0022857">
    <property type="term" value="F:transmembrane transporter activity"/>
    <property type="evidence" value="ECO:0007669"/>
    <property type="project" value="InterPro"/>
</dbReference>
<reference evidence="8 9" key="1">
    <citation type="journal article" date="2013" name="PLoS ONE">
        <title>Genomic Analysis by Deep Sequencing of the Probiotic Lactobacillus brevis KB290 Harboring Nine Plasmids Reveals Genomic Stability.</title>
        <authorList>
            <person name="Fukao M."/>
            <person name="Oshima K."/>
            <person name="Morita H."/>
            <person name="Toh H."/>
            <person name="Suda W."/>
            <person name="Kim S.W."/>
            <person name="Suzuki S."/>
            <person name="Yakabe T."/>
            <person name="Hattori M."/>
            <person name="Yajima N."/>
        </authorList>
    </citation>
    <scope>NUCLEOTIDE SEQUENCE [LARGE SCALE GENOMIC DNA]</scope>
    <source>
        <strain evidence="8 9">KB290</strain>
    </source>
</reference>
<dbReference type="GO" id="GO:0005886">
    <property type="term" value="C:plasma membrane"/>
    <property type="evidence" value="ECO:0007669"/>
    <property type="project" value="UniProtKB-SubCell"/>
</dbReference>
<feature type="transmembrane region" description="Helical" evidence="7">
    <location>
        <begin position="88"/>
        <end position="108"/>
    </location>
</feature>
<dbReference type="EMBL" id="AP012167">
    <property type="protein sequence ID" value="BAN06706.1"/>
    <property type="molecule type" value="Genomic_DNA"/>
</dbReference>
<dbReference type="NCBIfam" id="NF011775">
    <property type="entry name" value="PRK15238.1"/>
    <property type="match status" value="1"/>
</dbReference>
<feature type="transmembrane region" description="Helical" evidence="7">
    <location>
        <begin position="253"/>
        <end position="273"/>
    </location>
</feature>
<evidence type="ECO:0000256" key="5">
    <source>
        <dbReference type="ARBA" id="ARBA00022989"/>
    </source>
</evidence>
<feature type="transmembrane region" description="Helical" evidence="7">
    <location>
        <begin position="44"/>
        <end position="67"/>
    </location>
</feature>
<feature type="transmembrane region" description="Helical" evidence="7">
    <location>
        <begin position="330"/>
        <end position="351"/>
    </location>
</feature>
<dbReference type="Pfam" id="PF13520">
    <property type="entry name" value="AA_permease_2"/>
    <property type="match status" value="1"/>
</dbReference>
<keyword evidence="4 7" id="KW-0812">Transmembrane</keyword>
<protein>
    <submittedName>
        <fullName evidence="8">Inner membrane transporter yjeM</fullName>
    </submittedName>
</protein>
<feature type="transmembrane region" description="Helical" evidence="7">
    <location>
        <begin position="398"/>
        <end position="424"/>
    </location>
</feature>
<dbReference type="KEGG" id="lbk:LVISKB_1071"/>